<dbReference type="Proteomes" id="UP000266723">
    <property type="component" value="Unassembled WGS sequence"/>
</dbReference>
<evidence type="ECO:0000313" key="1">
    <source>
        <dbReference type="EMBL" id="KAF3496372.1"/>
    </source>
</evidence>
<accession>A0ABQ7AFD2</accession>
<sequence>MPSADPLLCEWISPCNSNSLLNAVPHNLLQPILISLLVQTRDNSPISPFILYKREQASSILLPCTSPLTATVYDTTSNGCFSTTDLLNKRIAALILTDLHKTINQHSMKTSIEAYVLHLYDFVIHV</sequence>
<name>A0ABQ7AFD2_BRACR</name>
<keyword evidence="2" id="KW-1185">Reference proteome</keyword>
<dbReference type="EMBL" id="QGKV02002055">
    <property type="protein sequence ID" value="KAF3496372.1"/>
    <property type="molecule type" value="Genomic_DNA"/>
</dbReference>
<protein>
    <submittedName>
        <fullName evidence="1">Uncharacterized protein</fullName>
    </submittedName>
</protein>
<evidence type="ECO:0000313" key="2">
    <source>
        <dbReference type="Proteomes" id="UP000266723"/>
    </source>
</evidence>
<organism evidence="1 2">
    <name type="scientific">Brassica cretica</name>
    <name type="common">Mustard</name>
    <dbReference type="NCBI Taxonomy" id="69181"/>
    <lineage>
        <taxon>Eukaryota</taxon>
        <taxon>Viridiplantae</taxon>
        <taxon>Streptophyta</taxon>
        <taxon>Embryophyta</taxon>
        <taxon>Tracheophyta</taxon>
        <taxon>Spermatophyta</taxon>
        <taxon>Magnoliopsida</taxon>
        <taxon>eudicotyledons</taxon>
        <taxon>Gunneridae</taxon>
        <taxon>Pentapetalae</taxon>
        <taxon>rosids</taxon>
        <taxon>malvids</taxon>
        <taxon>Brassicales</taxon>
        <taxon>Brassicaceae</taxon>
        <taxon>Brassiceae</taxon>
        <taxon>Brassica</taxon>
    </lineage>
</organism>
<comment type="caution">
    <text evidence="1">The sequence shown here is derived from an EMBL/GenBank/DDBJ whole genome shotgun (WGS) entry which is preliminary data.</text>
</comment>
<proteinExistence type="predicted"/>
<gene>
    <name evidence="1" type="ORF">DY000_02057533</name>
</gene>
<reference evidence="1 2" key="1">
    <citation type="journal article" date="2020" name="BMC Genomics">
        <title>Intraspecific diversification of the crop wild relative Brassica cretica Lam. using demographic model selection.</title>
        <authorList>
            <person name="Kioukis A."/>
            <person name="Michalopoulou V.A."/>
            <person name="Briers L."/>
            <person name="Pirintsos S."/>
            <person name="Studholme D.J."/>
            <person name="Pavlidis P."/>
            <person name="Sarris P.F."/>
        </authorList>
    </citation>
    <scope>NUCLEOTIDE SEQUENCE [LARGE SCALE GENOMIC DNA]</scope>
    <source>
        <strain evidence="2">cv. PFS-1207/04</strain>
    </source>
</reference>